<evidence type="ECO:0000256" key="2">
    <source>
        <dbReference type="ARBA" id="ARBA00022448"/>
    </source>
</evidence>
<evidence type="ECO:0000256" key="6">
    <source>
        <dbReference type="ARBA" id="ARBA00022840"/>
    </source>
</evidence>
<dbReference type="PROSITE" id="PS50929">
    <property type="entry name" value="ABC_TM1F"/>
    <property type="match status" value="1"/>
</dbReference>
<feature type="transmembrane region" description="Helical" evidence="9">
    <location>
        <begin position="101"/>
        <end position="121"/>
    </location>
</feature>
<evidence type="ECO:0000256" key="7">
    <source>
        <dbReference type="ARBA" id="ARBA00022989"/>
    </source>
</evidence>
<dbReference type="Gene3D" id="3.40.50.300">
    <property type="entry name" value="P-loop containing nucleotide triphosphate hydrolases"/>
    <property type="match status" value="1"/>
</dbReference>
<feature type="transmembrane region" description="Helical" evidence="9">
    <location>
        <begin position="77"/>
        <end position="95"/>
    </location>
</feature>
<dbReference type="SUPFAM" id="SSF52540">
    <property type="entry name" value="P-loop containing nucleoside triphosphate hydrolases"/>
    <property type="match status" value="1"/>
</dbReference>
<dbReference type="AlphaFoldDB" id="A0A479ZU93"/>
<dbReference type="GO" id="GO:0034040">
    <property type="term" value="F:ATPase-coupled lipid transmembrane transporter activity"/>
    <property type="evidence" value="ECO:0007669"/>
    <property type="project" value="TreeGrafter"/>
</dbReference>
<dbReference type="InterPro" id="IPR027417">
    <property type="entry name" value="P-loop_NTPase"/>
</dbReference>
<keyword evidence="4 9" id="KW-0812">Transmembrane</keyword>
<gene>
    <name evidence="12" type="ORF">SR1949_14030</name>
</gene>
<evidence type="ECO:0000256" key="9">
    <source>
        <dbReference type="SAM" id="Phobius"/>
    </source>
</evidence>
<comment type="subcellular location">
    <subcellularLocation>
        <location evidence="1">Cell membrane</location>
        <topology evidence="1">Multi-pass membrane protein</topology>
    </subcellularLocation>
</comment>
<dbReference type="InterPro" id="IPR011527">
    <property type="entry name" value="ABC1_TM_dom"/>
</dbReference>
<dbReference type="FunFam" id="3.40.50.300:FF:000221">
    <property type="entry name" value="Multidrug ABC transporter ATP-binding protein"/>
    <property type="match status" value="1"/>
</dbReference>
<evidence type="ECO:0000256" key="5">
    <source>
        <dbReference type="ARBA" id="ARBA00022741"/>
    </source>
</evidence>
<dbReference type="InterPro" id="IPR017871">
    <property type="entry name" value="ABC_transporter-like_CS"/>
</dbReference>
<organism evidence="12 13">
    <name type="scientific">Sphaerospermopsis reniformis</name>
    <dbReference type="NCBI Taxonomy" id="531300"/>
    <lineage>
        <taxon>Bacteria</taxon>
        <taxon>Bacillati</taxon>
        <taxon>Cyanobacteriota</taxon>
        <taxon>Cyanophyceae</taxon>
        <taxon>Nostocales</taxon>
        <taxon>Aphanizomenonaceae</taxon>
        <taxon>Sphaerospermopsis</taxon>
    </lineage>
</organism>
<accession>A0A479ZU93</accession>
<sequence length="633" mass="69589">MNLAKTVKLGRRSASRFLKRYLKTEADRLIWQSAWENWGLILANFATGIIGAMFEGGTFGIIFLAVALLSTPQGIDWNQYAILAAVPGLGSWLNALGQEVLFILLLGLAVTSQIFLGLCNYWNAVTAGDLGIRLQVKFTEYIHRLILSFSFACASRYKVGDLTSYAGSAGYTVKTQITLTNTLITNFLLLLVYLGILVVISPWLLLAAMSTVLVFYGIQKQLLPRIRHYSSVNEQGMVEIGKQVTENLQGLRLLHTTGRQSRAVAQVKALLEQVKPGLQKQLRLLNITNPITQTLPVVVLAIITGIAFLLFSRRSTGVLPSLVTFVLALQRFNIRLQGVTGAFTGFASNYGNLARFQEILDPRDKEFGRLGTVPFTNLATDISFHGVCLRYLADQGEVLQDINLVLPLGKVTALVGQSGAGKSSLADLLVGLYEPTRGKILVNGRDLRDYDPSSWRQRLGVVSQDTFLFNATILENIRFACPTATDWEVMAAAQAAQADGFIQDLPLGYDTVVGERGYRLSGGQRQRIALARAILSDPDLLILDEATSALDTVSEKLVQEALDKFGQNRMVLVIAHRLSTIVNADQIVVLQQGRIVERGTHSELLGLSSGIYRNYWQLQSSQKKVPLSPSQNT</sequence>
<dbReference type="GO" id="GO:0005886">
    <property type="term" value="C:plasma membrane"/>
    <property type="evidence" value="ECO:0007669"/>
    <property type="project" value="UniProtKB-SubCell"/>
</dbReference>
<dbReference type="InterPro" id="IPR003439">
    <property type="entry name" value="ABC_transporter-like_ATP-bd"/>
</dbReference>
<dbReference type="GO" id="GO:0140359">
    <property type="term" value="F:ABC-type transporter activity"/>
    <property type="evidence" value="ECO:0007669"/>
    <property type="project" value="InterPro"/>
</dbReference>
<dbReference type="SMART" id="SM00382">
    <property type="entry name" value="AAA"/>
    <property type="match status" value="1"/>
</dbReference>
<keyword evidence="13" id="KW-1185">Reference proteome</keyword>
<dbReference type="GO" id="GO:0016887">
    <property type="term" value="F:ATP hydrolysis activity"/>
    <property type="evidence" value="ECO:0007669"/>
    <property type="project" value="InterPro"/>
</dbReference>
<dbReference type="Pfam" id="PF00664">
    <property type="entry name" value="ABC_membrane"/>
    <property type="match status" value="1"/>
</dbReference>
<evidence type="ECO:0000259" key="11">
    <source>
        <dbReference type="PROSITE" id="PS50929"/>
    </source>
</evidence>
<feature type="transmembrane region" description="Helical" evidence="9">
    <location>
        <begin position="290"/>
        <end position="311"/>
    </location>
</feature>
<dbReference type="PANTHER" id="PTHR24221">
    <property type="entry name" value="ATP-BINDING CASSETTE SUB-FAMILY B"/>
    <property type="match status" value="1"/>
</dbReference>
<dbReference type="EMBL" id="BJCE01000033">
    <property type="protein sequence ID" value="GCL36300.1"/>
    <property type="molecule type" value="Genomic_DNA"/>
</dbReference>
<evidence type="ECO:0000313" key="12">
    <source>
        <dbReference type="EMBL" id="GCL36300.1"/>
    </source>
</evidence>
<evidence type="ECO:0000256" key="4">
    <source>
        <dbReference type="ARBA" id="ARBA00022692"/>
    </source>
</evidence>
<evidence type="ECO:0000256" key="1">
    <source>
        <dbReference type="ARBA" id="ARBA00004651"/>
    </source>
</evidence>
<dbReference type="PANTHER" id="PTHR24221:SF654">
    <property type="entry name" value="ATP-BINDING CASSETTE SUB-FAMILY B MEMBER 6"/>
    <property type="match status" value="1"/>
</dbReference>
<evidence type="ECO:0000256" key="3">
    <source>
        <dbReference type="ARBA" id="ARBA00022475"/>
    </source>
</evidence>
<keyword evidence="5" id="KW-0547">Nucleotide-binding</keyword>
<feature type="domain" description="ABC transmembrane type-1" evidence="11">
    <location>
        <begin position="59"/>
        <end position="348"/>
    </location>
</feature>
<feature type="transmembrane region" description="Helical" evidence="9">
    <location>
        <begin position="187"/>
        <end position="218"/>
    </location>
</feature>
<dbReference type="InterPro" id="IPR003593">
    <property type="entry name" value="AAA+_ATPase"/>
</dbReference>
<evidence type="ECO:0000259" key="10">
    <source>
        <dbReference type="PROSITE" id="PS50893"/>
    </source>
</evidence>
<dbReference type="Gene3D" id="1.20.1560.10">
    <property type="entry name" value="ABC transporter type 1, transmembrane domain"/>
    <property type="match status" value="1"/>
</dbReference>
<proteinExistence type="predicted"/>
<keyword evidence="8 9" id="KW-0472">Membrane</keyword>
<dbReference type="Pfam" id="PF00005">
    <property type="entry name" value="ABC_tran"/>
    <property type="match status" value="1"/>
</dbReference>
<feature type="transmembrane region" description="Helical" evidence="9">
    <location>
        <begin position="41"/>
        <end position="70"/>
    </location>
</feature>
<dbReference type="SUPFAM" id="SSF90123">
    <property type="entry name" value="ABC transporter transmembrane region"/>
    <property type="match status" value="1"/>
</dbReference>
<dbReference type="Proteomes" id="UP000300142">
    <property type="component" value="Unassembled WGS sequence"/>
</dbReference>
<dbReference type="PROSITE" id="PS00211">
    <property type="entry name" value="ABC_TRANSPORTER_1"/>
    <property type="match status" value="1"/>
</dbReference>
<dbReference type="InterPro" id="IPR036640">
    <property type="entry name" value="ABC1_TM_sf"/>
</dbReference>
<evidence type="ECO:0000313" key="13">
    <source>
        <dbReference type="Proteomes" id="UP000300142"/>
    </source>
</evidence>
<comment type="caution">
    <text evidence="12">The sequence shown here is derived from an EMBL/GenBank/DDBJ whole genome shotgun (WGS) entry which is preliminary data.</text>
</comment>
<evidence type="ECO:0000256" key="8">
    <source>
        <dbReference type="ARBA" id="ARBA00023136"/>
    </source>
</evidence>
<reference evidence="13" key="1">
    <citation type="submission" date="2019-02" db="EMBL/GenBank/DDBJ databases">
        <title>Draft genome sequence of Sphaerospermopsis reniformis NIES-1949.</title>
        <authorList>
            <person name="Yamaguchi H."/>
            <person name="Suzuki S."/>
            <person name="Kawachi M."/>
        </authorList>
    </citation>
    <scope>NUCLEOTIDE SEQUENCE [LARGE SCALE GENOMIC DNA]</scope>
    <source>
        <strain evidence="13">NIES-1949</strain>
    </source>
</reference>
<keyword evidence="7 9" id="KW-1133">Transmembrane helix</keyword>
<dbReference type="InterPro" id="IPR039421">
    <property type="entry name" value="Type_1_exporter"/>
</dbReference>
<dbReference type="PROSITE" id="PS50893">
    <property type="entry name" value="ABC_TRANSPORTER_2"/>
    <property type="match status" value="1"/>
</dbReference>
<name>A0A479ZU93_9CYAN</name>
<keyword evidence="2" id="KW-0813">Transport</keyword>
<keyword evidence="3" id="KW-1003">Cell membrane</keyword>
<dbReference type="GO" id="GO:0005524">
    <property type="term" value="F:ATP binding"/>
    <property type="evidence" value="ECO:0007669"/>
    <property type="project" value="UniProtKB-KW"/>
</dbReference>
<keyword evidence="6" id="KW-0067">ATP-binding</keyword>
<feature type="domain" description="ABC transporter" evidence="10">
    <location>
        <begin position="382"/>
        <end position="617"/>
    </location>
</feature>
<protein>
    <submittedName>
        <fullName evidence="12">ABC-type multidrug/protein/lipid transport system, ATPase component</fullName>
    </submittedName>
</protein>